<keyword evidence="8" id="KW-1185">Reference proteome</keyword>
<evidence type="ECO:0000256" key="2">
    <source>
        <dbReference type="ARBA" id="ARBA00022729"/>
    </source>
</evidence>
<dbReference type="Proteomes" id="UP000613580">
    <property type="component" value="Unassembled WGS sequence"/>
</dbReference>
<feature type="region of interest" description="Disordered" evidence="5">
    <location>
        <begin position="147"/>
        <end position="182"/>
    </location>
</feature>
<evidence type="ECO:0000313" key="7">
    <source>
        <dbReference type="EMBL" id="KAF7317265.1"/>
    </source>
</evidence>
<evidence type="ECO:0000256" key="5">
    <source>
        <dbReference type="SAM" id="MobiDB-lite"/>
    </source>
</evidence>
<evidence type="ECO:0000259" key="6">
    <source>
        <dbReference type="PROSITE" id="PS51164"/>
    </source>
</evidence>
<gene>
    <name evidence="7" type="ORF">HMN09_00461700</name>
</gene>
<evidence type="ECO:0000256" key="3">
    <source>
        <dbReference type="ARBA" id="ARBA00023239"/>
    </source>
</evidence>
<dbReference type="OrthoDB" id="1637350at2759"/>
<dbReference type="EMBL" id="JACAZE010000005">
    <property type="protein sequence ID" value="KAF7317265.1"/>
    <property type="molecule type" value="Genomic_DNA"/>
</dbReference>
<feature type="domain" description="CBM1" evidence="6">
    <location>
        <begin position="108"/>
        <end position="144"/>
    </location>
</feature>
<keyword evidence="4" id="KW-0964">Secreted</keyword>
<organism evidence="7 8">
    <name type="scientific">Mycena chlorophos</name>
    <name type="common">Agaric fungus</name>
    <name type="synonym">Agaricus chlorophos</name>
    <dbReference type="NCBI Taxonomy" id="658473"/>
    <lineage>
        <taxon>Eukaryota</taxon>
        <taxon>Fungi</taxon>
        <taxon>Dikarya</taxon>
        <taxon>Basidiomycota</taxon>
        <taxon>Agaricomycotina</taxon>
        <taxon>Agaricomycetes</taxon>
        <taxon>Agaricomycetidae</taxon>
        <taxon>Agaricales</taxon>
        <taxon>Marasmiineae</taxon>
        <taxon>Mycenaceae</taxon>
        <taxon>Mycena</taxon>
    </lineage>
</organism>
<comment type="subcellular location">
    <subcellularLocation>
        <location evidence="4">Secreted</location>
    </subcellularLocation>
</comment>
<dbReference type="InterPro" id="IPR000254">
    <property type="entry name" value="CBD"/>
</dbReference>
<dbReference type="Gene3D" id="2.160.20.10">
    <property type="entry name" value="Single-stranded right-handed beta-helix, Pectin lyase-like"/>
    <property type="match status" value="1"/>
</dbReference>
<evidence type="ECO:0000256" key="4">
    <source>
        <dbReference type="RuleBase" id="RU361173"/>
    </source>
</evidence>
<comment type="similarity">
    <text evidence="1 4">Belongs to the polysaccharide lyase 1 family.</text>
</comment>
<dbReference type="InterPro" id="IPR002022">
    <property type="entry name" value="Pec_lyase"/>
</dbReference>
<dbReference type="InterPro" id="IPR045032">
    <property type="entry name" value="PEL"/>
</dbReference>
<keyword evidence="2" id="KW-0732">Signal</keyword>
<dbReference type="PROSITE" id="PS51164">
    <property type="entry name" value="CBM1_2"/>
    <property type="match status" value="1"/>
</dbReference>
<accession>A0A8H6TGT7</accession>
<reference evidence="7" key="1">
    <citation type="submission" date="2020-05" db="EMBL/GenBank/DDBJ databases">
        <title>Mycena genomes resolve the evolution of fungal bioluminescence.</title>
        <authorList>
            <person name="Tsai I.J."/>
        </authorList>
    </citation>
    <scope>NUCLEOTIDE SEQUENCE</scope>
    <source>
        <strain evidence="7">110903Hualien_Pintung</strain>
    </source>
</reference>
<sequence length="480" mass="50949">MCRAAEVRLCNFGSDCSRRSGCGANGPPGVLLPSARRQSYHRTARRRSPAPRLAREWSSVQYRITTRLYKLERCNSLHSERPLTAQAAMSKTSLALFVLAVVLPAIFAQSPVYGQCGGEGWTGATTCVSGSTCVVQNAYYSQCVPSTGVTTSTSTKASTTSTSSTTKVSSTSTTSSASSTSTGTVPLDHMYGYATLNGGTVGGAGGPTTTVTNLADLRAAVIGTTPKIVQISGIIVGDGEVVDVGNYTTVVGIGSNSGLTGSGFRVKKSKNVILRNLQLSLSPAPTDLIELQTSTNIWVDHNTFTSDLTHDKDYYDGQLDMNHGTDFVTVSWNIFQQHYKCSLVGGSDNTGDEDSGHLRVTYHHNHFYEINSRTPSLRFGTGHIYNSHFENVLTSGMDSRDGAQMLIESNQFTNVYDPIETVLNGGYAIQQNNIFTNSTIIGAVAAGNLTSLPYSYVLDPVANIPAIVLAGAGAGKVTGL</sequence>
<comment type="caution">
    <text evidence="7">The sequence shown here is derived from an EMBL/GenBank/DDBJ whole genome shotgun (WGS) entry which is preliminary data.</text>
</comment>
<dbReference type="GO" id="GO:0030570">
    <property type="term" value="F:pectate lyase activity"/>
    <property type="evidence" value="ECO:0007669"/>
    <property type="project" value="InterPro"/>
</dbReference>
<dbReference type="PROSITE" id="PS00562">
    <property type="entry name" value="CBM1_1"/>
    <property type="match status" value="1"/>
</dbReference>
<name>A0A8H6TGT7_MYCCL</name>
<dbReference type="SMART" id="SM00236">
    <property type="entry name" value="fCBD"/>
    <property type="match status" value="1"/>
</dbReference>
<protein>
    <submittedName>
        <fullName evidence="7">Amb-all domain-containing protein</fullName>
    </submittedName>
</protein>
<keyword evidence="3 4" id="KW-0456">Lyase</keyword>
<dbReference type="GO" id="GO:0000272">
    <property type="term" value="P:polysaccharide catabolic process"/>
    <property type="evidence" value="ECO:0007669"/>
    <property type="project" value="UniProtKB-KW"/>
</dbReference>
<evidence type="ECO:0000313" key="8">
    <source>
        <dbReference type="Proteomes" id="UP000613580"/>
    </source>
</evidence>
<dbReference type="AlphaFoldDB" id="A0A8H6TGT7"/>
<dbReference type="PANTHER" id="PTHR31683:SF18">
    <property type="entry name" value="PECTATE LYASE 21-RELATED"/>
    <property type="match status" value="1"/>
</dbReference>
<dbReference type="PANTHER" id="PTHR31683">
    <property type="entry name" value="PECTATE LYASE 18-RELATED"/>
    <property type="match status" value="1"/>
</dbReference>
<dbReference type="InterPro" id="IPR035971">
    <property type="entry name" value="CBD_sf"/>
</dbReference>
<keyword evidence="4" id="KW-0119">Carbohydrate metabolism</keyword>
<dbReference type="GO" id="GO:0005576">
    <property type="term" value="C:extracellular region"/>
    <property type="evidence" value="ECO:0007669"/>
    <property type="project" value="UniProtKB-SubCell"/>
</dbReference>
<dbReference type="InterPro" id="IPR012334">
    <property type="entry name" value="Pectin_lyas_fold"/>
</dbReference>
<dbReference type="Pfam" id="PF00734">
    <property type="entry name" value="CBM_1"/>
    <property type="match status" value="1"/>
</dbReference>
<proteinExistence type="inferred from homology"/>
<dbReference type="Pfam" id="PF00544">
    <property type="entry name" value="Pectate_lyase_4"/>
    <property type="match status" value="1"/>
</dbReference>
<dbReference type="InterPro" id="IPR011050">
    <property type="entry name" value="Pectin_lyase_fold/virulence"/>
</dbReference>
<dbReference type="GO" id="GO:0030248">
    <property type="term" value="F:cellulose binding"/>
    <property type="evidence" value="ECO:0007669"/>
    <property type="project" value="InterPro"/>
</dbReference>
<keyword evidence="4" id="KW-0624">Polysaccharide degradation</keyword>
<dbReference type="SMART" id="SM00656">
    <property type="entry name" value="Amb_all"/>
    <property type="match status" value="1"/>
</dbReference>
<dbReference type="SUPFAM" id="SSF51126">
    <property type="entry name" value="Pectin lyase-like"/>
    <property type="match status" value="1"/>
</dbReference>
<dbReference type="SUPFAM" id="SSF57180">
    <property type="entry name" value="Cellulose-binding domain"/>
    <property type="match status" value="1"/>
</dbReference>
<evidence type="ECO:0000256" key="1">
    <source>
        <dbReference type="ARBA" id="ARBA00010980"/>
    </source>
</evidence>